<sequence>MRAFANPCRTVRCCSEGGHQSPPRSQPPQIPRRLFLALPAALWSVTPLPSQAFDIFKFPGTDVLEIIKERREAALAADQKATEAFEGSDFLTRLKKQSTDNQAKNKRALDLKYCKRQAEMGIGDCGGLKRVLKRKDDGSLDFTEFEEAAKKLDASDLAAQVKNLP</sequence>
<name>A0A1D2A107_AUXPR</name>
<dbReference type="PANTHER" id="PTHR36730">
    <property type="entry name" value="OS03G0210700 PROTEIN"/>
    <property type="match status" value="1"/>
</dbReference>
<evidence type="ECO:0000313" key="1">
    <source>
        <dbReference type="EMBL" id="JAT72866.1"/>
    </source>
</evidence>
<gene>
    <name evidence="1" type="ORF">g.7887</name>
</gene>
<organism evidence="1">
    <name type="scientific">Auxenochlorella protothecoides</name>
    <name type="common">Green microalga</name>
    <name type="synonym">Chlorella protothecoides</name>
    <dbReference type="NCBI Taxonomy" id="3075"/>
    <lineage>
        <taxon>Eukaryota</taxon>
        <taxon>Viridiplantae</taxon>
        <taxon>Chlorophyta</taxon>
        <taxon>core chlorophytes</taxon>
        <taxon>Trebouxiophyceae</taxon>
        <taxon>Chlorellales</taxon>
        <taxon>Chlorellaceae</taxon>
        <taxon>Auxenochlorella</taxon>
    </lineage>
</organism>
<protein>
    <submittedName>
        <fullName evidence="1">Uncharacterized protein</fullName>
    </submittedName>
</protein>
<proteinExistence type="predicted"/>
<reference evidence="1" key="1">
    <citation type="submission" date="2015-08" db="EMBL/GenBank/DDBJ databases">
        <authorList>
            <person name="Babu N.S."/>
            <person name="Beckwith C.J."/>
            <person name="Beseler K.G."/>
            <person name="Brison A."/>
            <person name="Carone J.V."/>
            <person name="Caskin T.P."/>
            <person name="Diamond M."/>
            <person name="Durham M.E."/>
            <person name="Foxe J.M."/>
            <person name="Go M."/>
            <person name="Henderson B.A."/>
            <person name="Jones I.B."/>
            <person name="McGettigan J.A."/>
            <person name="Micheletti S.J."/>
            <person name="Nasrallah M.E."/>
            <person name="Ortiz D."/>
            <person name="Piller C.R."/>
            <person name="Privatt S.R."/>
            <person name="Schneider S.L."/>
            <person name="Sharp S."/>
            <person name="Smith T.C."/>
            <person name="Stanton J.D."/>
            <person name="Ullery H.E."/>
            <person name="Wilson R.J."/>
            <person name="Serrano M.G."/>
            <person name="Buck G."/>
            <person name="Lee V."/>
            <person name="Wang Y."/>
            <person name="Carvalho R."/>
            <person name="Voegtly L."/>
            <person name="Shi R."/>
            <person name="Duckworth R."/>
            <person name="Johnson A."/>
            <person name="Loviza R."/>
            <person name="Walstead R."/>
            <person name="Shah Z."/>
            <person name="Kiflezghi M."/>
            <person name="Wade K."/>
            <person name="Ball S.L."/>
            <person name="Bradley K.W."/>
            <person name="Asai D.J."/>
            <person name="Bowman C.A."/>
            <person name="Russell D.A."/>
            <person name="Pope W.H."/>
            <person name="Jacobs-Sera D."/>
            <person name="Hendrix R.W."/>
            <person name="Hatfull G.F."/>
        </authorList>
    </citation>
    <scope>NUCLEOTIDE SEQUENCE</scope>
</reference>
<dbReference type="PANTHER" id="PTHR36730:SF1">
    <property type="entry name" value="CATHEPSIN PROPEPTIDE INHIBITOR DOMAIN-CONTAINING PROTEIN"/>
    <property type="match status" value="1"/>
</dbReference>
<dbReference type="AlphaFoldDB" id="A0A1D2A107"/>
<dbReference type="EMBL" id="GDKF01005756">
    <property type="protein sequence ID" value="JAT72866.1"/>
    <property type="molecule type" value="Transcribed_RNA"/>
</dbReference>
<accession>A0A1D2A107</accession>